<proteinExistence type="predicted"/>
<dbReference type="SUPFAM" id="SSF47616">
    <property type="entry name" value="GST C-terminal domain-like"/>
    <property type="match status" value="1"/>
</dbReference>
<dbReference type="EMBL" id="QZWG01000020">
    <property type="protein sequence ID" value="RZB44805.1"/>
    <property type="molecule type" value="Genomic_DNA"/>
</dbReference>
<dbReference type="GO" id="GO:0006749">
    <property type="term" value="P:glutathione metabolic process"/>
    <property type="evidence" value="ECO:0007669"/>
    <property type="project" value="InterPro"/>
</dbReference>
<dbReference type="AlphaFoldDB" id="A0A445F7J6"/>
<dbReference type="PANTHER" id="PTHR11260:SF679">
    <property type="entry name" value="GLUTATHIONE TRANSFERASE"/>
    <property type="match status" value="1"/>
</dbReference>
<dbReference type="PANTHER" id="PTHR11260">
    <property type="entry name" value="GLUTATHIONE S-TRANSFERASE, GST, SUPERFAMILY, GST DOMAIN CONTAINING"/>
    <property type="match status" value="1"/>
</dbReference>
<dbReference type="Proteomes" id="UP000289340">
    <property type="component" value="Chromosome 20"/>
</dbReference>
<evidence type="ECO:0000259" key="1">
    <source>
        <dbReference type="Pfam" id="PF00043"/>
    </source>
</evidence>
<dbReference type="InterPro" id="IPR004046">
    <property type="entry name" value="GST_C"/>
</dbReference>
<accession>A0A445F7J6</accession>
<dbReference type="InterPro" id="IPR045074">
    <property type="entry name" value="GST_C_Tau"/>
</dbReference>
<evidence type="ECO:0000313" key="2">
    <source>
        <dbReference type="EMBL" id="RZB44805.1"/>
    </source>
</evidence>
<dbReference type="CDD" id="cd03185">
    <property type="entry name" value="GST_C_Tau"/>
    <property type="match status" value="1"/>
</dbReference>
<dbReference type="InterPro" id="IPR045073">
    <property type="entry name" value="Omega/Tau-like"/>
</dbReference>
<dbReference type="Gene3D" id="1.20.1050.10">
    <property type="match status" value="1"/>
</dbReference>
<dbReference type="GO" id="GO:0005737">
    <property type="term" value="C:cytoplasm"/>
    <property type="evidence" value="ECO:0007669"/>
    <property type="project" value="TreeGrafter"/>
</dbReference>
<dbReference type="Pfam" id="PF00043">
    <property type="entry name" value="GST_C"/>
    <property type="match status" value="1"/>
</dbReference>
<name>A0A445F7J6_GLYSO</name>
<keyword evidence="3" id="KW-1185">Reference proteome</keyword>
<protein>
    <submittedName>
        <fullName evidence="2">Glutathione S-transferase U3</fullName>
    </submittedName>
</protein>
<keyword evidence="2" id="KW-0808">Transferase</keyword>
<gene>
    <name evidence="2" type="ORF">D0Y65_054629</name>
</gene>
<feature type="domain" description="Glutathione S-transferase C-terminal" evidence="1">
    <location>
        <begin position="14"/>
        <end position="103"/>
    </location>
</feature>
<evidence type="ECO:0000313" key="3">
    <source>
        <dbReference type="Proteomes" id="UP000289340"/>
    </source>
</evidence>
<dbReference type="InterPro" id="IPR036282">
    <property type="entry name" value="Glutathione-S-Trfase_C_sf"/>
</dbReference>
<sequence>MKETSCAMFIQSDYDYFPAVSAFFSSNNDEEREKSIEKIWEHPRVVENQCFGDQKKFFGGDIINIVEIAFGSIFKFLVAEDILEAKVLEDEKFPHLHSWYNNFKDVSVIKENLPDHEKMVAFIKFIREKRLASS</sequence>
<dbReference type="GO" id="GO:0004364">
    <property type="term" value="F:glutathione transferase activity"/>
    <property type="evidence" value="ECO:0007669"/>
    <property type="project" value="InterPro"/>
</dbReference>
<comment type="caution">
    <text evidence="2">The sequence shown here is derived from an EMBL/GenBank/DDBJ whole genome shotgun (WGS) entry which is preliminary data.</text>
</comment>
<reference evidence="2 3" key="1">
    <citation type="submission" date="2018-09" db="EMBL/GenBank/DDBJ databases">
        <title>A high-quality reference genome of wild soybean provides a powerful tool to mine soybean genomes.</title>
        <authorList>
            <person name="Xie M."/>
            <person name="Chung C.Y.L."/>
            <person name="Li M.-W."/>
            <person name="Wong F.-L."/>
            <person name="Chan T.-F."/>
            <person name="Lam H.-M."/>
        </authorList>
    </citation>
    <scope>NUCLEOTIDE SEQUENCE [LARGE SCALE GENOMIC DNA]</scope>
    <source>
        <strain evidence="3">cv. W05</strain>
        <tissue evidence="2">Hypocotyl of etiolated seedlings</tissue>
    </source>
</reference>
<organism evidence="2 3">
    <name type="scientific">Glycine soja</name>
    <name type="common">Wild soybean</name>
    <dbReference type="NCBI Taxonomy" id="3848"/>
    <lineage>
        <taxon>Eukaryota</taxon>
        <taxon>Viridiplantae</taxon>
        <taxon>Streptophyta</taxon>
        <taxon>Embryophyta</taxon>
        <taxon>Tracheophyta</taxon>
        <taxon>Spermatophyta</taxon>
        <taxon>Magnoliopsida</taxon>
        <taxon>eudicotyledons</taxon>
        <taxon>Gunneridae</taxon>
        <taxon>Pentapetalae</taxon>
        <taxon>rosids</taxon>
        <taxon>fabids</taxon>
        <taxon>Fabales</taxon>
        <taxon>Fabaceae</taxon>
        <taxon>Papilionoideae</taxon>
        <taxon>50 kb inversion clade</taxon>
        <taxon>NPAAA clade</taxon>
        <taxon>indigoferoid/millettioid clade</taxon>
        <taxon>Phaseoleae</taxon>
        <taxon>Glycine</taxon>
        <taxon>Glycine subgen. Soja</taxon>
    </lineage>
</organism>